<sequence length="592" mass="63533">MHVALLAALALSPSLPHSARRAPPPRMYTEVTFGEASRKALLAGIDAVANAVKVTLGPKGRNVVLERSYGVPEVVNDGVTIARDIELEDRKANVGAKLLVEVASKTDQKAGDGTTTSTVLTQSLVREGLKLVASGANPMGLQRGLRKASKLLAEEIKAVAQPVSDDRDIQNVATIATGSEAMGRTIATCFKRVGANGATLVEDGQTLVDEIDFTEGMEIERGYISPYFVQNQELQTCEFNNPKILITDRKISNMNELVPLLEGLIKTKEPLLIIAEDVTGEALSSLVLNKMRGVLDVCAIKSPGFGNRRAGYLEDIATLTGGTFVTEQLGLSLETVTMDMLGTASRVSVSKERCTMIATGQHNDAVAERIKKIRAEFEDSDSEFDKEKAEERIAKLGGAIGRIKVGAATETELKDKKLRYEDALNSVKAAMKEGIVPGGGATLVYMLRTKDKILAAMEDEDERFAVDILFRAITAPIMQIAENSGIEGAIILERVQDKEFGFGWNAATGVYENLLESGVIDPATVTQQERTPAASRLPRLATDPPSHRVQAVLNACSIAASVLTTSALITEIKEKEDVMMDDGMGGMPGGMM</sequence>
<dbReference type="Gene3D" id="3.30.260.10">
    <property type="entry name" value="TCP-1-like chaperonin intermediate domain"/>
    <property type="match status" value="1"/>
</dbReference>
<dbReference type="AlphaFoldDB" id="A0AB34JUF9"/>
<dbReference type="CDD" id="cd03344">
    <property type="entry name" value="GroEL"/>
    <property type="match status" value="1"/>
</dbReference>
<dbReference type="InterPro" id="IPR001844">
    <property type="entry name" value="Cpn60/GroEL"/>
</dbReference>
<evidence type="ECO:0000256" key="4">
    <source>
        <dbReference type="SAM" id="SignalP"/>
    </source>
</evidence>
<dbReference type="SUPFAM" id="SSF54849">
    <property type="entry name" value="GroEL-intermediate domain like"/>
    <property type="match status" value="1"/>
</dbReference>
<dbReference type="SUPFAM" id="SSF48592">
    <property type="entry name" value="GroEL equatorial domain-like"/>
    <property type="match status" value="1"/>
</dbReference>
<dbReference type="NCBIfam" id="NF009489">
    <property type="entry name" value="PRK12851.1"/>
    <property type="match status" value="1"/>
</dbReference>
<dbReference type="Gene3D" id="3.50.7.10">
    <property type="entry name" value="GroEL"/>
    <property type="match status" value="1"/>
</dbReference>
<dbReference type="Gene3D" id="1.10.560.10">
    <property type="entry name" value="GroEL-like equatorial domain"/>
    <property type="match status" value="1"/>
</dbReference>
<dbReference type="GO" id="GO:0140662">
    <property type="term" value="F:ATP-dependent protein folding chaperone"/>
    <property type="evidence" value="ECO:0007669"/>
    <property type="project" value="InterPro"/>
</dbReference>
<gene>
    <name evidence="5" type="ORF">AB1Y20_020727</name>
</gene>
<evidence type="ECO:0000313" key="6">
    <source>
        <dbReference type="Proteomes" id="UP001515480"/>
    </source>
</evidence>
<dbReference type="PANTHER" id="PTHR45633">
    <property type="entry name" value="60 KDA HEAT SHOCK PROTEIN, MITOCHONDRIAL"/>
    <property type="match status" value="1"/>
</dbReference>
<dbReference type="InterPro" id="IPR027409">
    <property type="entry name" value="GroEL-like_apical_dom_sf"/>
</dbReference>
<organism evidence="5 6">
    <name type="scientific">Prymnesium parvum</name>
    <name type="common">Toxic golden alga</name>
    <dbReference type="NCBI Taxonomy" id="97485"/>
    <lineage>
        <taxon>Eukaryota</taxon>
        <taxon>Haptista</taxon>
        <taxon>Haptophyta</taxon>
        <taxon>Prymnesiophyceae</taxon>
        <taxon>Prymnesiales</taxon>
        <taxon>Prymnesiaceae</taxon>
        <taxon>Prymnesium</taxon>
    </lineage>
</organism>
<dbReference type="NCBIfam" id="NF009487">
    <property type="entry name" value="PRK12849.1"/>
    <property type="match status" value="1"/>
</dbReference>
<feature type="chain" id="PRO_5044318958" evidence="4">
    <location>
        <begin position="22"/>
        <end position="592"/>
    </location>
</feature>
<dbReference type="Pfam" id="PF00118">
    <property type="entry name" value="Cpn60_TCP1"/>
    <property type="match status" value="1"/>
</dbReference>
<keyword evidence="6" id="KW-1185">Reference proteome</keyword>
<dbReference type="NCBIfam" id="TIGR02348">
    <property type="entry name" value="GroEL"/>
    <property type="match status" value="1"/>
</dbReference>
<proteinExistence type="inferred from homology"/>
<dbReference type="GO" id="GO:0042026">
    <property type="term" value="P:protein refolding"/>
    <property type="evidence" value="ECO:0007669"/>
    <property type="project" value="InterPro"/>
</dbReference>
<dbReference type="PRINTS" id="PR00298">
    <property type="entry name" value="CHAPERONIN60"/>
</dbReference>
<dbReference type="InterPro" id="IPR027410">
    <property type="entry name" value="TCP-1-like_intermed_sf"/>
</dbReference>
<keyword evidence="2" id="KW-0143">Chaperone</keyword>
<dbReference type="GO" id="GO:0005524">
    <property type="term" value="F:ATP binding"/>
    <property type="evidence" value="ECO:0007669"/>
    <property type="project" value="InterPro"/>
</dbReference>
<evidence type="ECO:0000256" key="2">
    <source>
        <dbReference type="ARBA" id="ARBA00023186"/>
    </source>
</evidence>
<comment type="similarity">
    <text evidence="1 3">Belongs to the chaperonin (HSP60) family.</text>
</comment>
<evidence type="ECO:0000256" key="3">
    <source>
        <dbReference type="RuleBase" id="RU000418"/>
    </source>
</evidence>
<dbReference type="InterPro" id="IPR002423">
    <property type="entry name" value="Cpn60/GroEL/TCP-1"/>
</dbReference>
<dbReference type="EMBL" id="JBGBPQ010000004">
    <property type="protein sequence ID" value="KAL1525899.1"/>
    <property type="molecule type" value="Genomic_DNA"/>
</dbReference>
<accession>A0AB34JUF9</accession>
<name>A0AB34JUF9_PRYPA</name>
<reference evidence="5 6" key="1">
    <citation type="journal article" date="2024" name="Science">
        <title>Giant polyketide synthase enzymes in the biosynthesis of giant marine polyether toxins.</title>
        <authorList>
            <person name="Fallon T.R."/>
            <person name="Shende V.V."/>
            <person name="Wierzbicki I.H."/>
            <person name="Pendleton A.L."/>
            <person name="Watervoot N.F."/>
            <person name="Auber R.P."/>
            <person name="Gonzalez D.J."/>
            <person name="Wisecaver J.H."/>
            <person name="Moore B.S."/>
        </authorList>
    </citation>
    <scope>NUCLEOTIDE SEQUENCE [LARGE SCALE GENOMIC DNA]</scope>
    <source>
        <strain evidence="5 6">12B1</strain>
    </source>
</reference>
<dbReference type="InterPro" id="IPR027413">
    <property type="entry name" value="GROEL-like_equatorial_sf"/>
</dbReference>
<dbReference type="NCBIfam" id="NF009488">
    <property type="entry name" value="PRK12850.1"/>
    <property type="match status" value="1"/>
</dbReference>
<dbReference type="SUPFAM" id="SSF52029">
    <property type="entry name" value="GroEL apical domain-like"/>
    <property type="match status" value="1"/>
</dbReference>
<evidence type="ECO:0000256" key="1">
    <source>
        <dbReference type="ARBA" id="ARBA00006607"/>
    </source>
</evidence>
<protein>
    <submittedName>
        <fullName evidence="5">Uncharacterized protein</fullName>
    </submittedName>
</protein>
<evidence type="ECO:0000313" key="5">
    <source>
        <dbReference type="EMBL" id="KAL1525899.1"/>
    </source>
</evidence>
<dbReference type="Proteomes" id="UP001515480">
    <property type="component" value="Unassembled WGS sequence"/>
</dbReference>
<keyword evidence="4" id="KW-0732">Signal</keyword>
<comment type="caution">
    <text evidence="5">The sequence shown here is derived from an EMBL/GenBank/DDBJ whole genome shotgun (WGS) entry which is preliminary data.</text>
</comment>
<dbReference type="FunFam" id="3.50.7.10:FF:000001">
    <property type="entry name" value="60 kDa chaperonin"/>
    <property type="match status" value="1"/>
</dbReference>
<dbReference type="NCBIfam" id="NF000592">
    <property type="entry name" value="PRK00013.1"/>
    <property type="match status" value="1"/>
</dbReference>
<feature type="signal peptide" evidence="4">
    <location>
        <begin position="1"/>
        <end position="21"/>
    </location>
</feature>